<dbReference type="Pfam" id="PF05504">
    <property type="entry name" value="Spore_GerAC"/>
    <property type="match status" value="1"/>
</dbReference>
<dbReference type="RefSeq" id="WP_173732276.1">
    <property type="nucleotide sequence ID" value="NZ_JABTTE010000027.1"/>
</dbReference>
<accession>A0A8J8GIR2</accession>
<dbReference type="NCBIfam" id="TIGR02887">
    <property type="entry name" value="spore_ger_x_C"/>
    <property type="match status" value="1"/>
</dbReference>
<dbReference type="EMBL" id="JABTTE010000027">
    <property type="protein sequence ID" value="NSL53075.1"/>
    <property type="molecule type" value="Genomic_DNA"/>
</dbReference>
<evidence type="ECO:0000256" key="6">
    <source>
        <dbReference type="ARBA" id="ARBA00023139"/>
    </source>
</evidence>
<dbReference type="InterPro" id="IPR057336">
    <property type="entry name" value="GerAC_N"/>
</dbReference>
<comment type="subcellular location">
    <subcellularLocation>
        <location evidence="1">Membrane</location>
        <topology evidence="1">Lipid-anchor</topology>
    </subcellularLocation>
</comment>
<evidence type="ECO:0000256" key="2">
    <source>
        <dbReference type="ARBA" id="ARBA00007886"/>
    </source>
</evidence>
<keyword evidence="5" id="KW-0472">Membrane</keyword>
<dbReference type="InterPro" id="IPR046953">
    <property type="entry name" value="Spore_GerAC-like_C"/>
</dbReference>
<evidence type="ECO:0000256" key="3">
    <source>
        <dbReference type="ARBA" id="ARBA00022544"/>
    </source>
</evidence>
<comment type="similarity">
    <text evidence="2">Belongs to the GerABKC lipoprotein family.</text>
</comment>
<dbReference type="Pfam" id="PF25198">
    <property type="entry name" value="Spore_GerAC_N"/>
    <property type="match status" value="1"/>
</dbReference>
<evidence type="ECO:0000259" key="9">
    <source>
        <dbReference type="Pfam" id="PF25198"/>
    </source>
</evidence>
<evidence type="ECO:0000256" key="5">
    <source>
        <dbReference type="ARBA" id="ARBA00023136"/>
    </source>
</evidence>
<dbReference type="PANTHER" id="PTHR35789">
    <property type="entry name" value="SPORE GERMINATION PROTEIN B3"/>
    <property type="match status" value="1"/>
</dbReference>
<dbReference type="Gene3D" id="6.20.190.10">
    <property type="entry name" value="Nutrient germinant receptor protein C, domain 1"/>
    <property type="match status" value="1"/>
</dbReference>
<organism evidence="10 11">
    <name type="scientific">Calidifontibacillus erzurumensis</name>
    <dbReference type="NCBI Taxonomy" id="2741433"/>
    <lineage>
        <taxon>Bacteria</taxon>
        <taxon>Bacillati</taxon>
        <taxon>Bacillota</taxon>
        <taxon>Bacilli</taxon>
        <taxon>Bacillales</taxon>
        <taxon>Bacillaceae</taxon>
        <taxon>Calidifontibacillus/Schinkia group</taxon>
        <taxon>Calidifontibacillus</taxon>
    </lineage>
</organism>
<evidence type="ECO:0000256" key="1">
    <source>
        <dbReference type="ARBA" id="ARBA00004635"/>
    </source>
</evidence>
<evidence type="ECO:0000313" key="10">
    <source>
        <dbReference type="EMBL" id="NSL53075.1"/>
    </source>
</evidence>
<evidence type="ECO:0000256" key="7">
    <source>
        <dbReference type="ARBA" id="ARBA00023288"/>
    </source>
</evidence>
<dbReference type="PANTHER" id="PTHR35789:SF1">
    <property type="entry name" value="SPORE GERMINATION PROTEIN B3"/>
    <property type="match status" value="1"/>
</dbReference>
<comment type="caution">
    <text evidence="10">The sequence shown here is derived from an EMBL/GenBank/DDBJ whole genome shotgun (WGS) entry which is preliminary data.</text>
</comment>
<keyword evidence="11" id="KW-1185">Reference proteome</keyword>
<protein>
    <submittedName>
        <fullName evidence="10">Ger(X)C family spore germination protein</fullName>
    </submittedName>
</protein>
<dbReference type="GO" id="GO:0009847">
    <property type="term" value="P:spore germination"/>
    <property type="evidence" value="ECO:0007669"/>
    <property type="project" value="InterPro"/>
</dbReference>
<sequence>MKNRITISLLLCLTVLSGCWGRTELKEIGIVSGMGIDKGKETNFEFTTQSIYPTAAMKDVKPTSIIVKTSKGDTIFEAIRDLIISTKRRQNLQHIHSLVIGKEIAEEGVIPVIDLFIRDHEPRLSMDLFLAEDKAKDILEIQNKHLPIPSLIMKEAVEEHESLAKAPQMKLHNFYQRLVEPYSDPYLPIVHKKNDDFEVYGTGIFKEDKLVGELNSIETRGMLRVLGEVKSGIQVVQLATTNEKPVNISIEIKGSKSSLKTYMKNGKPTMQINIQESGFIGDMSQKIVLNEKTIKEINKLYEEAIEKEVKQSVSKIQKEFNANIFDFAGTIRRSENKYWKEHKDQWEEIYPTLTVKVNVKTEIKATGLEEDMSLEGTG</sequence>
<gene>
    <name evidence="10" type="ORF">HR057_15125</name>
</gene>
<dbReference type="GO" id="GO:0016020">
    <property type="term" value="C:membrane"/>
    <property type="evidence" value="ECO:0007669"/>
    <property type="project" value="UniProtKB-SubCell"/>
</dbReference>
<keyword evidence="7" id="KW-0449">Lipoprotein</keyword>
<dbReference type="PROSITE" id="PS51257">
    <property type="entry name" value="PROKAR_LIPOPROTEIN"/>
    <property type="match status" value="1"/>
</dbReference>
<evidence type="ECO:0000256" key="4">
    <source>
        <dbReference type="ARBA" id="ARBA00022729"/>
    </source>
</evidence>
<keyword evidence="3" id="KW-0309">Germination</keyword>
<proteinExistence type="inferred from homology"/>
<name>A0A8J8GIR2_9BACI</name>
<keyword evidence="6" id="KW-0564">Palmitate</keyword>
<dbReference type="InterPro" id="IPR038501">
    <property type="entry name" value="Spore_GerAC_C_sf"/>
</dbReference>
<dbReference type="InterPro" id="IPR008844">
    <property type="entry name" value="Spore_GerAC-like"/>
</dbReference>
<feature type="domain" description="Spore germination GerAC-like C-terminal" evidence="8">
    <location>
        <begin position="201"/>
        <end position="367"/>
    </location>
</feature>
<reference evidence="10" key="1">
    <citation type="submission" date="2020-06" db="EMBL/GenBank/DDBJ databases">
        <title>A novel thermopfilic bacterium from Erzurum, Turkey.</title>
        <authorList>
            <person name="Adiguzel A."/>
            <person name="Ay H."/>
            <person name="Baltaci M.O."/>
        </authorList>
    </citation>
    <scope>NUCLEOTIDE SEQUENCE</scope>
    <source>
        <strain evidence="10">P2</strain>
    </source>
</reference>
<evidence type="ECO:0000313" key="11">
    <source>
        <dbReference type="Proteomes" id="UP000625804"/>
    </source>
</evidence>
<feature type="domain" description="Spore germination protein N-terminal" evidence="9">
    <location>
        <begin position="22"/>
        <end position="191"/>
    </location>
</feature>
<dbReference type="AlphaFoldDB" id="A0A8J8GIR2"/>
<keyword evidence="4" id="KW-0732">Signal</keyword>
<evidence type="ECO:0000259" key="8">
    <source>
        <dbReference type="Pfam" id="PF05504"/>
    </source>
</evidence>
<dbReference type="Proteomes" id="UP000625804">
    <property type="component" value="Unassembled WGS sequence"/>
</dbReference>
<dbReference type="Gene3D" id="3.30.300.210">
    <property type="entry name" value="Nutrient germinant receptor protein C, domain 3"/>
    <property type="match status" value="1"/>
</dbReference>